<name>A0ABV9SVS7_9BACT</name>
<evidence type="ECO:0000256" key="1">
    <source>
        <dbReference type="SAM" id="MobiDB-lite"/>
    </source>
</evidence>
<dbReference type="RefSeq" id="WP_377061022.1">
    <property type="nucleotide sequence ID" value="NZ_JBHSJJ010000001.1"/>
</dbReference>
<feature type="region of interest" description="Disordered" evidence="1">
    <location>
        <begin position="331"/>
        <end position="359"/>
    </location>
</feature>
<gene>
    <name evidence="4" type="ORF">ACFPFU_02110</name>
</gene>
<evidence type="ECO:0000256" key="2">
    <source>
        <dbReference type="SAM" id="Phobius"/>
    </source>
</evidence>
<keyword evidence="4" id="KW-0255">Endonuclease</keyword>
<keyword evidence="2" id="KW-0812">Transmembrane</keyword>
<dbReference type="Pfam" id="PF03372">
    <property type="entry name" value="Exo_endo_phos"/>
    <property type="match status" value="1"/>
</dbReference>
<keyword evidence="4" id="KW-0540">Nuclease</keyword>
<feature type="domain" description="Endonuclease/exonuclease/phosphatase" evidence="3">
    <location>
        <begin position="115"/>
        <end position="315"/>
    </location>
</feature>
<feature type="compositionally biased region" description="Acidic residues" evidence="1">
    <location>
        <begin position="333"/>
        <end position="345"/>
    </location>
</feature>
<dbReference type="Proteomes" id="UP001595818">
    <property type="component" value="Unassembled WGS sequence"/>
</dbReference>
<evidence type="ECO:0000313" key="4">
    <source>
        <dbReference type="EMBL" id="MFC4870463.1"/>
    </source>
</evidence>
<organism evidence="4 5">
    <name type="scientific">Negadavirga shengliensis</name>
    <dbReference type="NCBI Taxonomy" id="1389218"/>
    <lineage>
        <taxon>Bacteria</taxon>
        <taxon>Pseudomonadati</taxon>
        <taxon>Bacteroidota</taxon>
        <taxon>Cytophagia</taxon>
        <taxon>Cytophagales</taxon>
        <taxon>Cyclobacteriaceae</taxon>
        <taxon>Negadavirga</taxon>
    </lineage>
</organism>
<dbReference type="SUPFAM" id="SSF56219">
    <property type="entry name" value="DNase I-like"/>
    <property type="match status" value="1"/>
</dbReference>
<dbReference type="InterPro" id="IPR036691">
    <property type="entry name" value="Endo/exonu/phosph_ase_sf"/>
</dbReference>
<keyword evidence="4" id="KW-0378">Hydrolase</keyword>
<keyword evidence="5" id="KW-1185">Reference proteome</keyword>
<evidence type="ECO:0000259" key="3">
    <source>
        <dbReference type="Pfam" id="PF03372"/>
    </source>
</evidence>
<keyword evidence="2" id="KW-1133">Transmembrane helix</keyword>
<feature type="transmembrane region" description="Helical" evidence="2">
    <location>
        <begin position="37"/>
        <end position="56"/>
    </location>
</feature>
<dbReference type="GO" id="GO:0004519">
    <property type="term" value="F:endonuclease activity"/>
    <property type="evidence" value="ECO:0007669"/>
    <property type="project" value="UniProtKB-KW"/>
</dbReference>
<keyword evidence="2" id="KW-0472">Membrane</keyword>
<protein>
    <submittedName>
        <fullName evidence="4">Endonuclease/exonuclease/phosphatase family protein</fullName>
    </submittedName>
</protein>
<comment type="caution">
    <text evidence="4">The sequence shown here is derived from an EMBL/GenBank/DDBJ whole genome shotgun (WGS) entry which is preliminary data.</text>
</comment>
<feature type="transmembrane region" description="Helical" evidence="2">
    <location>
        <begin position="6"/>
        <end position="25"/>
    </location>
</feature>
<accession>A0ABV9SVS7</accession>
<proteinExistence type="predicted"/>
<evidence type="ECO:0000313" key="5">
    <source>
        <dbReference type="Proteomes" id="UP001595818"/>
    </source>
</evidence>
<dbReference type="InterPro" id="IPR005135">
    <property type="entry name" value="Endo/exonuclease/phosphatase"/>
</dbReference>
<reference evidence="5" key="1">
    <citation type="journal article" date="2019" name="Int. J. Syst. Evol. Microbiol.">
        <title>The Global Catalogue of Microorganisms (GCM) 10K type strain sequencing project: providing services to taxonomists for standard genome sequencing and annotation.</title>
        <authorList>
            <consortium name="The Broad Institute Genomics Platform"/>
            <consortium name="The Broad Institute Genome Sequencing Center for Infectious Disease"/>
            <person name="Wu L."/>
            <person name="Ma J."/>
        </authorList>
    </citation>
    <scope>NUCLEOTIDE SEQUENCE [LARGE SCALE GENOMIC DNA]</scope>
    <source>
        <strain evidence="5">CGMCC 4.7466</strain>
    </source>
</reference>
<dbReference type="Gene3D" id="3.60.10.10">
    <property type="entry name" value="Endonuclease/exonuclease/phosphatase"/>
    <property type="match status" value="1"/>
</dbReference>
<feature type="transmembrane region" description="Helical" evidence="2">
    <location>
        <begin position="62"/>
        <end position="79"/>
    </location>
</feature>
<dbReference type="EMBL" id="JBHSJJ010000001">
    <property type="protein sequence ID" value="MFC4870463.1"/>
    <property type="molecule type" value="Genomic_DNA"/>
</dbReference>
<sequence>MDQILNVVFCMMTGMAVLAMIASMIRWDDWWVRVFDFPRIQIIIFILLTLLLFPFTSLEPNYWNILLLALVLFSFIYQIRKIYPYTLLAKKEVKPYLGEDSANAISLLVSNVCTPNRHTEKLIALVNTYQPHLLLTLETDQWWEDRLAVLEELYPYQVKIPLDNLYGMHLYSKYKLENTKVLYIVEKDIPSIHSEVILPSAERISIHCLHPEPPSPTESDTSTARDAELLIVGKNVAEEKLPVLVFGDLNDVAWSRTTRLFQKISGLLDPRKGRGFFNTFHAGYPLFRWPLDHIFHSQEFLLRSIKRLPSIESDHFPIYIHLQLCPGVRQENDEAELEEEEEEWTEEKIEKADANLLSL</sequence>